<evidence type="ECO:0000313" key="1">
    <source>
        <dbReference type="EMBL" id="CAF1557031.1"/>
    </source>
</evidence>
<sequence length="120" mass="13751">PKRTFVNIHGTGEISNWDLTNSSGSITLVTFNVNSCMMSTKLQKDQAYEFTNLNIRPASDAFKTLPHQYQQVYTNGTSVEKIDFTLNHRNMSYNFIHLNQVNTIPMHSIIGNSILIFFLY</sequence>
<dbReference type="InterPro" id="IPR012340">
    <property type="entry name" value="NA-bd_OB-fold"/>
</dbReference>
<dbReference type="AlphaFoldDB" id="A0A815XG24"/>
<dbReference type="Proteomes" id="UP000663844">
    <property type="component" value="Unassembled WGS sequence"/>
</dbReference>
<dbReference type="SUPFAM" id="SSF50249">
    <property type="entry name" value="Nucleic acid-binding proteins"/>
    <property type="match status" value="1"/>
</dbReference>
<gene>
    <name evidence="1" type="ORF">JYZ213_LOCUS46660</name>
    <name evidence="2" type="ORF">OXD698_LOCUS50314</name>
</gene>
<accession>A0A815XG24</accession>
<evidence type="ECO:0000313" key="2">
    <source>
        <dbReference type="EMBL" id="CAF4379842.1"/>
    </source>
</evidence>
<feature type="non-terminal residue" evidence="1">
    <location>
        <position position="1"/>
    </location>
</feature>
<organism evidence="1 3">
    <name type="scientific">Adineta steineri</name>
    <dbReference type="NCBI Taxonomy" id="433720"/>
    <lineage>
        <taxon>Eukaryota</taxon>
        <taxon>Metazoa</taxon>
        <taxon>Spiralia</taxon>
        <taxon>Gnathifera</taxon>
        <taxon>Rotifera</taxon>
        <taxon>Eurotatoria</taxon>
        <taxon>Bdelloidea</taxon>
        <taxon>Adinetida</taxon>
        <taxon>Adinetidae</taxon>
        <taxon>Adineta</taxon>
    </lineage>
</organism>
<reference evidence="1" key="1">
    <citation type="submission" date="2021-02" db="EMBL/GenBank/DDBJ databases">
        <authorList>
            <person name="Nowell W R."/>
        </authorList>
    </citation>
    <scope>NUCLEOTIDE SEQUENCE</scope>
</reference>
<dbReference type="EMBL" id="CAJOAZ010023919">
    <property type="protein sequence ID" value="CAF4379842.1"/>
    <property type="molecule type" value="Genomic_DNA"/>
</dbReference>
<name>A0A815XG24_9BILA</name>
<proteinExistence type="predicted"/>
<evidence type="ECO:0000313" key="3">
    <source>
        <dbReference type="Proteomes" id="UP000663845"/>
    </source>
</evidence>
<dbReference type="Gene3D" id="2.40.50.140">
    <property type="entry name" value="Nucleic acid-binding proteins"/>
    <property type="match status" value="1"/>
</dbReference>
<protein>
    <submittedName>
        <fullName evidence="1">Uncharacterized protein</fullName>
    </submittedName>
</protein>
<dbReference type="EMBL" id="CAJNOG010006072">
    <property type="protein sequence ID" value="CAF1557031.1"/>
    <property type="molecule type" value="Genomic_DNA"/>
</dbReference>
<comment type="caution">
    <text evidence="1">The sequence shown here is derived from an EMBL/GenBank/DDBJ whole genome shotgun (WGS) entry which is preliminary data.</text>
</comment>
<dbReference type="Proteomes" id="UP000663845">
    <property type="component" value="Unassembled WGS sequence"/>
</dbReference>